<keyword evidence="3" id="KW-0378">Hydrolase</keyword>
<feature type="transmembrane region" description="Helical" evidence="1">
    <location>
        <begin position="46"/>
        <end position="73"/>
    </location>
</feature>
<comment type="caution">
    <text evidence="3">The sequence shown here is derived from an EMBL/GenBank/DDBJ whole genome shotgun (WGS) entry which is preliminary data.</text>
</comment>
<dbReference type="RefSeq" id="WP_091710377.1">
    <property type="nucleotide sequence ID" value="NZ_FNCA01000006.1"/>
</dbReference>
<protein>
    <submittedName>
        <fullName evidence="3">CAAX protease self-immunity</fullName>
    </submittedName>
</protein>
<sequence>MKFRDIRDIVDWNVYWLLFMLAEFSLLAALPYAITMSGDALYDMAMAIPTILAAQFARSTVIFLVGIFTGLYLGKKVGLKTPVLSSLFEDRSLPSDFKSSFSISVLYGVIISFLIVILDTLVFTRYSESLLLYLTTPPLWQRFLYSFYVGVTEEVVLRFFLMTFLVWITWKVKKNSEGKATDAGIWLSIIMVSSIYSVVYLLFSREMMDPTIIMRVAAFNGIASMVFGWLYWKKGLEYSIISNITATIMIFVVFGSLVH</sequence>
<proteinExistence type="predicted"/>
<feature type="transmembrane region" description="Helical" evidence="1">
    <location>
        <begin position="184"/>
        <end position="203"/>
    </location>
</feature>
<reference evidence="3 4" key="1">
    <citation type="submission" date="2016-10" db="EMBL/GenBank/DDBJ databases">
        <authorList>
            <person name="Varghese N."/>
            <person name="Submissions S."/>
        </authorList>
    </citation>
    <scope>NUCLEOTIDE SEQUENCE [LARGE SCALE GENOMIC DNA]</scope>
    <source>
        <strain evidence="3 4">PL 12/M</strain>
    </source>
</reference>
<dbReference type="EMBL" id="FNCA01000006">
    <property type="protein sequence ID" value="SDG06509.1"/>
    <property type="molecule type" value="Genomic_DNA"/>
</dbReference>
<keyword evidence="1" id="KW-1133">Transmembrane helix</keyword>
<dbReference type="GO" id="GO:0006508">
    <property type="term" value="P:proteolysis"/>
    <property type="evidence" value="ECO:0007669"/>
    <property type="project" value="UniProtKB-KW"/>
</dbReference>
<gene>
    <name evidence="3" type="ORF">SAMN04488589_2100</name>
</gene>
<feature type="transmembrane region" description="Helical" evidence="1">
    <location>
        <begin position="212"/>
        <end position="232"/>
    </location>
</feature>
<keyword evidence="3" id="KW-0645">Protease</keyword>
<feature type="transmembrane region" description="Helical" evidence="1">
    <location>
        <begin position="238"/>
        <end position="258"/>
    </location>
</feature>
<keyword evidence="1" id="KW-0812">Transmembrane</keyword>
<feature type="transmembrane region" description="Helical" evidence="1">
    <location>
        <begin position="155"/>
        <end position="172"/>
    </location>
</feature>
<dbReference type="Proteomes" id="UP000199259">
    <property type="component" value="Unassembled WGS sequence"/>
</dbReference>
<dbReference type="InterPro" id="IPR003675">
    <property type="entry name" value="Rce1/LyrA-like_dom"/>
</dbReference>
<dbReference type="GO" id="GO:0080120">
    <property type="term" value="P:CAAX-box protein maturation"/>
    <property type="evidence" value="ECO:0007669"/>
    <property type="project" value="UniProtKB-ARBA"/>
</dbReference>
<organism evidence="3 4">
    <name type="scientific">Methanolobus vulcani</name>
    <dbReference type="NCBI Taxonomy" id="38026"/>
    <lineage>
        <taxon>Archaea</taxon>
        <taxon>Methanobacteriati</taxon>
        <taxon>Methanobacteriota</taxon>
        <taxon>Stenosarchaea group</taxon>
        <taxon>Methanomicrobia</taxon>
        <taxon>Methanosarcinales</taxon>
        <taxon>Methanosarcinaceae</taxon>
        <taxon>Methanolobus</taxon>
    </lineage>
</organism>
<evidence type="ECO:0000259" key="2">
    <source>
        <dbReference type="Pfam" id="PF02517"/>
    </source>
</evidence>
<evidence type="ECO:0000313" key="4">
    <source>
        <dbReference type="Proteomes" id="UP000199259"/>
    </source>
</evidence>
<dbReference type="GO" id="GO:0004175">
    <property type="term" value="F:endopeptidase activity"/>
    <property type="evidence" value="ECO:0007669"/>
    <property type="project" value="UniProtKB-ARBA"/>
</dbReference>
<feature type="transmembrane region" description="Helical" evidence="1">
    <location>
        <begin position="101"/>
        <end position="124"/>
    </location>
</feature>
<feature type="transmembrane region" description="Helical" evidence="1">
    <location>
        <begin position="12"/>
        <end position="34"/>
    </location>
</feature>
<accession>A0A7Z7AYA3</accession>
<evidence type="ECO:0000313" key="3">
    <source>
        <dbReference type="EMBL" id="SDG06509.1"/>
    </source>
</evidence>
<evidence type="ECO:0000256" key="1">
    <source>
        <dbReference type="SAM" id="Phobius"/>
    </source>
</evidence>
<name>A0A7Z7AYA3_9EURY</name>
<feature type="domain" description="CAAX prenyl protease 2/Lysostaphin resistance protein A-like" evidence="2">
    <location>
        <begin position="138"/>
        <end position="242"/>
    </location>
</feature>
<keyword evidence="1" id="KW-0472">Membrane</keyword>
<keyword evidence="4" id="KW-1185">Reference proteome</keyword>
<dbReference type="OrthoDB" id="330173at2157"/>
<dbReference type="AlphaFoldDB" id="A0A7Z7AYA3"/>
<dbReference type="Pfam" id="PF02517">
    <property type="entry name" value="Rce1-like"/>
    <property type="match status" value="1"/>
</dbReference>